<feature type="transmembrane region" description="Helical" evidence="4">
    <location>
        <begin position="320"/>
        <end position="343"/>
    </location>
</feature>
<dbReference type="InterPro" id="IPR020846">
    <property type="entry name" value="MFS_dom"/>
</dbReference>
<dbReference type="AlphaFoldDB" id="A0A158KIB1"/>
<dbReference type="InterPro" id="IPR011701">
    <property type="entry name" value="MFS"/>
</dbReference>
<evidence type="ECO:0000313" key="7">
    <source>
        <dbReference type="Proteomes" id="UP000055019"/>
    </source>
</evidence>
<evidence type="ECO:0000256" key="1">
    <source>
        <dbReference type="ARBA" id="ARBA00022692"/>
    </source>
</evidence>
<feature type="transmembrane region" description="Helical" evidence="4">
    <location>
        <begin position="384"/>
        <end position="405"/>
    </location>
</feature>
<keyword evidence="7" id="KW-1185">Reference proteome</keyword>
<dbReference type="InterPro" id="IPR036259">
    <property type="entry name" value="MFS_trans_sf"/>
</dbReference>
<dbReference type="PANTHER" id="PTHR11360">
    <property type="entry name" value="MONOCARBOXYLATE TRANSPORTER"/>
    <property type="match status" value="1"/>
</dbReference>
<dbReference type="OrthoDB" id="3573349at2"/>
<keyword evidence="2 4" id="KW-1133">Transmembrane helix</keyword>
<feature type="transmembrane region" description="Helical" evidence="4">
    <location>
        <begin position="174"/>
        <end position="194"/>
    </location>
</feature>
<dbReference type="SUPFAM" id="SSF103473">
    <property type="entry name" value="MFS general substrate transporter"/>
    <property type="match status" value="1"/>
</dbReference>
<reference evidence="6" key="1">
    <citation type="submission" date="2016-01" db="EMBL/GenBank/DDBJ databases">
        <authorList>
            <person name="Peeters C."/>
        </authorList>
    </citation>
    <scope>NUCLEOTIDE SEQUENCE [LARGE SCALE GENOMIC DNA]</scope>
    <source>
        <strain evidence="6">LMG 29317</strain>
    </source>
</reference>
<feature type="transmembrane region" description="Helical" evidence="4">
    <location>
        <begin position="142"/>
        <end position="168"/>
    </location>
</feature>
<comment type="caution">
    <text evidence="6">The sequence shown here is derived from an EMBL/GenBank/DDBJ whole genome shotgun (WGS) entry which is preliminary data.</text>
</comment>
<feature type="transmembrane region" description="Helical" evidence="4">
    <location>
        <begin position="12"/>
        <end position="39"/>
    </location>
</feature>
<dbReference type="InterPro" id="IPR050327">
    <property type="entry name" value="Proton-linked_MCT"/>
</dbReference>
<accession>A0A158KIB1</accession>
<feature type="transmembrane region" description="Helical" evidence="4">
    <location>
        <begin position="295"/>
        <end position="314"/>
    </location>
</feature>
<feature type="transmembrane region" description="Helical" evidence="4">
    <location>
        <begin position="51"/>
        <end position="75"/>
    </location>
</feature>
<dbReference type="Gene3D" id="1.20.1250.20">
    <property type="entry name" value="MFS general substrate transporter like domains"/>
    <property type="match status" value="2"/>
</dbReference>
<dbReference type="PANTHER" id="PTHR11360:SF284">
    <property type="entry name" value="EG:103B4.3 PROTEIN-RELATED"/>
    <property type="match status" value="1"/>
</dbReference>
<feature type="transmembrane region" description="Helical" evidence="4">
    <location>
        <begin position="108"/>
        <end position="130"/>
    </location>
</feature>
<evidence type="ECO:0000259" key="5">
    <source>
        <dbReference type="PROSITE" id="PS50850"/>
    </source>
</evidence>
<gene>
    <name evidence="6" type="ORF">AWB74_05808</name>
</gene>
<sequence length="423" mass="44771">MLTSPIPFSRRDWMFVILGMFGVAVSVVPVVIFAFGAFIKPLSHDFGWGRGAISAAFTFLLVAMAVAMPVAGTVIDRYGSKVPGVISLVLYAAGMATLPTLLQRFGLNGLYSASCWIGATGAVSSSIVYTKTVSRRFDSHRGLALGIVTTGVAVGAALTPLLATYLIGHINWQAGFYGLALLPVVIGVPIMLTIGESRSLSNAPAVTATVSADTLESESKHFRGIAFSSTFLVLVATFLISAMAIHGIQLHLLPIFSDKGFPPVVAAQYYAYFAFVSLVSRLVSGYLVDRFFAPYIGALSYSLAAIGIVVFSLPSVPITALVTGASLLWIAAGAESDLLAILASRYFGMKVFGRVYGWLYAAFLVGSAVGPFVLGTMFDKTGSYHSALIACVVGLILTVLLLFLLPSFPGKEKVSFLKKLTRA</sequence>
<feature type="transmembrane region" description="Helical" evidence="4">
    <location>
        <begin position="355"/>
        <end position="378"/>
    </location>
</feature>
<feature type="transmembrane region" description="Helical" evidence="4">
    <location>
        <begin position="82"/>
        <end position="102"/>
    </location>
</feature>
<dbReference type="RefSeq" id="WP_087039248.1">
    <property type="nucleotide sequence ID" value="NZ_FCOM02000035.1"/>
</dbReference>
<evidence type="ECO:0000313" key="6">
    <source>
        <dbReference type="EMBL" id="SAL80872.1"/>
    </source>
</evidence>
<feature type="transmembrane region" description="Helical" evidence="4">
    <location>
        <begin position="225"/>
        <end position="249"/>
    </location>
</feature>
<proteinExistence type="predicted"/>
<dbReference type="Proteomes" id="UP000055019">
    <property type="component" value="Unassembled WGS sequence"/>
</dbReference>
<dbReference type="CDD" id="cd17355">
    <property type="entry name" value="MFS_YcxA_like"/>
    <property type="match status" value="1"/>
</dbReference>
<dbReference type="PROSITE" id="PS50850">
    <property type="entry name" value="MFS"/>
    <property type="match status" value="1"/>
</dbReference>
<organism evidence="6 7">
    <name type="scientific">Caballeronia arvi</name>
    <dbReference type="NCBI Taxonomy" id="1777135"/>
    <lineage>
        <taxon>Bacteria</taxon>
        <taxon>Pseudomonadati</taxon>
        <taxon>Pseudomonadota</taxon>
        <taxon>Betaproteobacteria</taxon>
        <taxon>Burkholderiales</taxon>
        <taxon>Burkholderiaceae</taxon>
        <taxon>Caballeronia</taxon>
    </lineage>
</organism>
<feature type="transmembrane region" description="Helical" evidence="4">
    <location>
        <begin position="269"/>
        <end position="288"/>
    </location>
</feature>
<keyword evidence="3 4" id="KW-0472">Membrane</keyword>
<keyword evidence="1 4" id="KW-0812">Transmembrane</keyword>
<protein>
    <submittedName>
        <fullName evidence="6">Major facilitator transporter</fullName>
    </submittedName>
</protein>
<name>A0A158KIB1_9BURK</name>
<dbReference type="GO" id="GO:0022857">
    <property type="term" value="F:transmembrane transporter activity"/>
    <property type="evidence" value="ECO:0007669"/>
    <property type="project" value="InterPro"/>
</dbReference>
<evidence type="ECO:0000256" key="3">
    <source>
        <dbReference type="ARBA" id="ARBA00023136"/>
    </source>
</evidence>
<evidence type="ECO:0000256" key="2">
    <source>
        <dbReference type="ARBA" id="ARBA00022989"/>
    </source>
</evidence>
<dbReference type="Pfam" id="PF07690">
    <property type="entry name" value="MFS_1"/>
    <property type="match status" value="1"/>
</dbReference>
<evidence type="ECO:0000256" key="4">
    <source>
        <dbReference type="SAM" id="Phobius"/>
    </source>
</evidence>
<dbReference type="EMBL" id="FCOM02000035">
    <property type="protein sequence ID" value="SAL80872.1"/>
    <property type="molecule type" value="Genomic_DNA"/>
</dbReference>
<feature type="domain" description="Major facilitator superfamily (MFS) profile" evidence="5">
    <location>
        <begin position="15"/>
        <end position="409"/>
    </location>
</feature>